<organism evidence="1 2">
    <name type="scientific">Toxocara canis</name>
    <name type="common">Canine roundworm</name>
    <dbReference type="NCBI Taxonomy" id="6265"/>
    <lineage>
        <taxon>Eukaryota</taxon>
        <taxon>Metazoa</taxon>
        <taxon>Ecdysozoa</taxon>
        <taxon>Nematoda</taxon>
        <taxon>Chromadorea</taxon>
        <taxon>Rhabditida</taxon>
        <taxon>Spirurina</taxon>
        <taxon>Ascaridomorpha</taxon>
        <taxon>Ascaridoidea</taxon>
        <taxon>Toxocaridae</taxon>
        <taxon>Toxocara</taxon>
    </lineage>
</organism>
<accession>A0A0B2VSB9</accession>
<dbReference type="EMBL" id="JPKZ01001038">
    <property type="protein sequence ID" value="KHN84189.1"/>
    <property type="molecule type" value="Genomic_DNA"/>
</dbReference>
<protein>
    <submittedName>
        <fullName evidence="1">Uncharacterized protein</fullName>
    </submittedName>
</protein>
<dbReference type="Proteomes" id="UP000031036">
    <property type="component" value="Unassembled WGS sequence"/>
</dbReference>
<name>A0A0B2VSB9_TOXCA</name>
<comment type="caution">
    <text evidence="1">The sequence shown here is derived from an EMBL/GenBank/DDBJ whole genome shotgun (WGS) entry which is preliminary data.</text>
</comment>
<dbReference type="AlphaFoldDB" id="A0A0B2VSB9"/>
<sequence>MLLHLDFRRLSRGLRLQIFLRFHHGRQEKAQSRRSRPLTNRTSTNLMRTYWSVVLLILMTSTMICDQQPLDSANYECIWSPQWIGFARSGSTWCWYNDVGRR</sequence>
<gene>
    <name evidence="1" type="ORF">Tcan_00159</name>
</gene>
<proteinExistence type="predicted"/>
<evidence type="ECO:0000313" key="1">
    <source>
        <dbReference type="EMBL" id="KHN84189.1"/>
    </source>
</evidence>
<keyword evidence="2" id="KW-1185">Reference proteome</keyword>
<evidence type="ECO:0000313" key="2">
    <source>
        <dbReference type="Proteomes" id="UP000031036"/>
    </source>
</evidence>
<reference evidence="1 2" key="1">
    <citation type="submission" date="2014-11" db="EMBL/GenBank/DDBJ databases">
        <title>Genetic blueprint of the zoonotic pathogen Toxocara canis.</title>
        <authorList>
            <person name="Zhu X.-Q."/>
            <person name="Korhonen P.K."/>
            <person name="Cai H."/>
            <person name="Young N.D."/>
            <person name="Nejsum P."/>
            <person name="von Samson-Himmelstjerna G."/>
            <person name="Boag P.R."/>
            <person name="Tan P."/>
            <person name="Li Q."/>
            <person name="Min J."/>
            <person name="Yang Y."/>
            <person name="Wang X."/>
            <person name="Fang X."/>
            <person name="Hall R.S."/>
            <person name="Hofmann A."/>
            <person name="Sternberg P.W."/>
            <person name="Jex A.R."/>
            <person name="Gasser R.B."/>
        </authorList>
    </citation>
    <scope>NUCLEOTIDE SEQUENCE [LARGE SCALE GENOMIC DNA]</scope>
    <source>
        <strain evidence="1">PN_DK_2014</strain>
    </source>
</reference>